<dbReference type="InterPro" id="IPR036864">
    <property type="entry name" value="Zn2-C6_fun-type_DNA-bd_sf"/>
</dbReference>
<dbReference type="eggNOG" id="ENOG502T9JT">
    <property type="taxonomic scope" value="Eukaryota"/>
</dbReference>
<evidence type="ECO:0000259" key="7">
    <source>
        <dbReference type="PROSITE" id="PS50048"/>
    </source>
</evidence>
<dbReference type="PROSITE" id="PS50048">
    <property type="entry name" value="ZN2_CY6_FUNGAL_2"/>
    <property type="match status" value="1"/>
</dbReference>
<evidence type="ECO:0000256" key="6">
    <source>
        <dbReference type="SAM" id="MobiDB-lite"/>
    </source>
</evidence>
<dbReference type="Proteomes" id="UP000006757">
    <property type="component" value="Unassembled WGS sequence"/>
</dbReference>
<feature type="compositionally biased region" description="Low complexity" evidence="6">
    <location>
        <begin position="61"/>
        <end position="76"/>
    </location>
</feature>
<dbReference type="SMART" id="SM00066">
    <property type="entry name" value="GAL4"/>
    <property type="match status" value="1"/>
</dbReference>
<feature type="region of interest" description="Disordered" evidence="6">
    <location>
        <begin position="632"/>
        <end position="652"/>
    </location>
</feature>
<feature type="compositionally biased region" description="Polar residues" evidence="6">
    <location>
        <begin position="167"/>
        <end position="177"/>
    </location>
</feature>
<gene>
    <name evidence="8" type="ORF">A1Q2_01010</name>
</gene>
<proteinExistence type="predicted"/>
<dbReference type="OMA" id="DWREWIY"/>
<dbReference type="HOGENOM" id="CLU_023300_0_0_1"/>
<feature type="region of interest" description="Disordered" evidence="6">
    <location>
        <begin position="318"/>
        <end position="375"/>
    </location>
</feature>
<protein>
    <recommendedName>
        <fullName evidence="7">Zn(2)-C6 fungal-type domain-containing protein</fullName>
    </recommendedName>
</protein>
<reference evidence="8 9" key="1">
    <citation type="journal article" date="2012" name="Eukaryot. Cell">
        <title>Genome sequence of the Trichosporon asahii environmental strain CBS 8904.</title>
        <authorList>
            <person name="Yang R.Y."/>
            <person name="Li H.T."/>
            <person name="Zhu H."/>
            <person name="Zhou G.P."/>
            <person name="Wang M."/>
            <person name="Wang L."/>
        </authorList>
    </citation>
    <scope>NUCLEOTIDE SEQUENCE [LARGE SCALE GENOMIC DNA]</scope>
    <source>
        <strain evidence="8 9">CBS 8904</strain>
    </source>
</reference>
<comment type="caution">
    <text evidence="8">The sequence shown here is derived from an EMBL/GenBank/DDBJ whole genome shotgun (WGS) entry which is preliminary data.</text>
</comment>
<evidence type="ECO:0000313" key="8">
    <source>
        <dbReference type="EMBL" id="EKD04672.1"/>
    </source>
</evidence>
<dbReference type="InParanoid" id="K1VYS6"/>
<dbReference type="GO" id="GO:0005634">
    <property type="term" value="C:nucleus"/>
    <property type="evidence" value="ECO:0007669"/>
    <property type="project" value="UniProtKB-SubCell"/>
</dbReference>
<dbReference type="Gene3D" id="4.10.240.10">
    <property type="entry name" value="Zn(2)-C6 fungal-type DNA-binding domain"/>
    <property type="match status" value="1"/>
</dbReference>
<dbReference type="EMBL" id="AMBO01000192">
    <property type="protein sequence ID" value="EKD04672.1"/>
    <property type="molecule type" value="Genomic_DNA"/>
</dbReference>
<dbReference type="InterPro" id="IPR001138">
    <property type="entry name" value="Zn2Cys6_DnaBD"/>
</dbReference>
<name>K1VYS6_TRIAC</name>
<feature type="domain" description="Zn(2)-C6 fungal-type" evidence="7">
    <location>
        <begin position="198"/>
        <end position="229"/>
    </location>
</feature>
<organism evidence="8 9">
    <name type="scientific">Trichosporon asahii var. asahii (strain CBS 8904)</name>
    <name type="common">Yeast</name>
    <dbReference type="NCBI Taxonomy" id="1220162"/>
    <lineage>
        <taxon>Eukaryota</taxon>
        <taxon>Fungi</taxon>
        <taxon>Dikarya</taxon>
        <taxon>Basidiomycota</taxon>
        <taxon>Agaricomycotina</taxon>
        <taxon>Tremellomycetes</taxon>
        <taxon>Trichosporonales</taxon>
        <taxon>Trichosporonaceae</taxon>
        <taxon>Trichosporon</taxon>
    </lineage>
</organism>
<dbReference type="SUPFAM" id="SSF57701">
    <property type="entry name" value="Zn2/Cys6 DNA-binding domain"/>
    <property type="match status" value="1"/>
</dbReference>
<keyword evidence="4" id="KW-0804">Transcription</keyword>
<comment type="subcellular location">
    <subcellularLocation>
        <location evidence="1">Nucleus</location>
    </subcellularLocation>
</comment>
<dbReference type="PANTHER" id="PTHR31845:SF33">
    <property type="entry name" value="ZN(II)2CYS6 TRANSCRIPTION FACTOR (EUROFUNG)"/>
    <property type="match status" value="1"/>
</dbReference>
<feature type="compositionally biased region" description="Pro residues" evidence="6">
    <location>
        <begin position="336"/>
        <end position="370"/>
    </location>
</feature>
<feature type="compositionally biased region" description="Low complexity" evidence="6">
    <location>
        <begin position="28"/>
        <end position="53"/>
    </location>
</feature>
<feature type="compositionally biased region" description="Gly residues" evidence="6">
    <location>
        <begin position="77"/>
        <end position="93"/>
    </location>
</feature>
<dbReference type="CDD" id="cd00067">
    <property type="entry name" value="GAL4"/>
    <property type="match status" value="1"/>
</dbReference>
<dbReference type="PANTHER" id="PTHR31845">
    <property type="entry name" value="FINGER DOMAIN PROTEIN, PUTATIVE-RELATED"/>
    <property type="match status" value="1"/>
</dbReference>
<evidence type="ECO:0000256" key="1">
    <source>
        <dbReference type="ARBA" id="ARBA00004123"/>
    </source>
</evidence>
<dbReference type="GO" id="GO:0000976">
    <property type="term" value="F:transcription cis-regulatory region binding"/>
    <property type="evidence" value="ECO:0007669"/>
    <property type="project" value="TreeGrafter"/>
</dbReference>
<keyword evidence="9" id="KW-1185">Reference proteome</keyword>
<keyword evidence="5" id="KW-0539">Nucleus</keyword>
<dbReference type="InterPro" id="IPR051089">
    <property type="entry name" value="prtT"/>
</dbReference>
<evidence type="ECO:0000256" key="4">
    <source>
        <dbReference type="ARBA" id="ARBA00023163"/>
    </source>
</evidence>
<keyword evidence="3" id="KW-0238">DNA-binding</keyword>
<evidence type="ECO:0000256" key="2">
    <source>
        <dbReference type="ARBA" id="ARBA00023015"/>
    </source>
</evidence>
<dbReference type="OrthoDB" id="39175at2759"/>
<dbReference type="AlphaFoldDB" id="K1VYS6"/>
<dbReference type="GO" id="GO:0000981">
    <property type="term" value="F:DNA-binding transcription factor activity, RNA polymerase II-specific"/>
    <property type="evidence" value="ECO:0007669"/>
    <property type="project" value="InterPro"/>
</dbReference>
<feature type="region of interest" description="Disordered" evidence="6">
    <location>
        <begin position="1"/>
        <end position="192"/>
    </location>
</feature>
<dbReference type="GO" id="GO:0008270">
    <property type="term" value="F:zinc ion binding"/>
    <property type="evidence" value="ECO:0007669"/>
    <property type="project" value="InterPro"/>
</dbReference>
<dbReference type="Pfam" id="PF00172">
    <property type="entry name" value="Zn_clus"/>
    <property type="match status" value="1"/>
</dbReference>
<evidence type="ECO:0000256" key="5">
    <source>
        <dbReference type="ARBA" id="ARBA00023242"/>
    </source>
</evidence>
<keyword evidence="2" id="KW-0805">Transcription regulation</keyword>
<evidence type="ECO:0000313" key="9">
    <source>
        <dbReference type="Proteomes" id="UP000006757"/>
    </source>
</evidence>
<accession>K1VYS6</accession>
<dbReference type="PROSITE" id="PS00463">
    <property type="entry name" value="ZN2_CY6_FUNGAL_1"/>
    <property type="match status" value="1"/>
</dbReference>
<sequence length="851" mass="90011">MRRRADSPPGPVGTQESHQAKRQRRSSASRSASPEARRSATSPRIIRQSSPSRPSLPPLHPLTQSGQSGAGPASSSGGPGSTSGAGGTGGASSTGGDRPSPAASTAWHGEGRGPGGQPWRPNWQTHKNRHSLDAPRSVNIKSHSPGSSPERERPSAEKSGASEGRSDQQPASGSGPTNGPDVVFTRDVTNRQPRSMMACVRCRRQKMKCDGPGKEPCRGCRQAGVHCVFESRARPKSISTLPSRASPFFAGSLPPGRGGTPGTGGPSFYPGASQPAPPITSRPALGPGDYAVRGVREPMPPPPNASISSLASVAAGAVPYPPPLRPHSPPMHAQGGPPPGQPPYFAGPPPVSGPYGPPPAAPPPHGGPPPDHLRLDSRLHKLESAFRPVEALPGAVAAIQTTLGTLLRAQDALAAQLAGGQNPAYSGAQPAGGAPRAPVDVPDHVWESYRVGAWPLTPWLPGISPMAALPGLVLECLGQRAAVERTEQNRREADLAADAVSAEIGRLLSAKVPWTRDEVLSLGVYATWTSDQALGCLSTGLARDLQLDRPHTLRKSHDEWREWIYVVLADHMLHLPDFNVPIVHEPVAAQWRELVSASQPGDPSTHDRDSKLLGWLEFSEILIEIQSMQRAARLPGEAPPSPPGRDSVLPDPADQAAVDRLRARAREIWRRSAAKLEAWASSNGARHDPVLTLYYHYAILYAASPAFTADRNVWLAMSSTSEGYQQLERGREAALAMLSALGSPEISRTLAYSFTVLKPLYGLAILHLVSMAATLGHLPIISVGHVETLLRSVIDQLVDKGGPGPAKAPIAPGLQQSLTLDMVENGSVAGLGKREVLGQEPCKELWRKLLG</sequence>
<feature type="compositionally biased region" description="Pro residues" evidence="6">
    <location>
        <begin position="319"/>
        <end position="329"/>
    </location>
</feature>
<evidence type="ECO:0000256" key="3">
    <source>
        <dbReference type="ARBA" id="ARBA00023125"/>
    </source>
</evidence>